<evidence type="ECO:0000313" key="1">
    <source>
        <dbReference type="EMBL" id="QBK84829.1"/>
    </source>
</evidence>
<accession>A0A481YNW4</accession>
<organism evidence="1">
    <name type="scientific">Pithovirus LCDPAC02</name>
    <dbReference type="NCBI Taxonomy" id="2506601"/>
    <lineage>
        <taxon>Viruses</taxon>
        <taxon>Pithoviruses</taxon>
    </lineage>
</organism>
<gene>
    <name evidence="1" type="ORF">LCDPAC02_00280</name>
</gene>
<sequence length="171" mass="21046">MNFNIEKYQNEYNVFKDLYYRIFKTIDIKDIENKEVKDYIHSINKYDIDIVWMKYVPYIKIYSFNFLIQINEIMYLYIGNIYKNLICIHLYINNVIIEHTTLNIDFEINLNIKYENIDFNFKYNRFIIKDNKLSRLVFYNINYEILESNYINSKLNNLDVVIISNLLNDNF</sequence>
<proteinExistence type="predicted"/>
<dbReference type="EMBL" id="MK500299">
    <property type="protein sequence ID" value="QBK84829.1"/>
    <property type="molecule type" value="Genomic_DNA"/>
</dbReference>
<name>A0A481YNW4_9VIRU</name>
<protein>
    <submittedName>
        <fullName evidence="1">Uncharacterized protein</fullName>
    </submittedName>
</protein>
<reference evidence="1" key="1">
    <citation type="journal article" date="2019" name="MBio">
        <title>Virus Genomes from Deep Sea Sediments Expand the Ocean Megavirome and Support Independent Origins of Viral Gigantism.</title>
        <authorList>
            <person name="Backstrom D."/>
            <person name="Yutin N."/>
            <person name="Jorgensen S.L."/>
            <person name="Dharamshi J."/>
            <person name="Homa F."/>
            <person name="Zaremba-Niedwiedzka K."/>
            <person name="Spang A."/>
            <person name="Wolf Y.I."/>
            <person name="Koonin E.V."/>
            <person name="Ettema T.J."/>
        </authorList>
    </citation>
    <scope>NUCLEOTIDE SEQUENCE</scope>
</reference>